<name>L8X2B6_THACA</name>
<protein>
    <submittedName>
        <fullName evidence="2">Uncharacterized protein</fullName>
    </submittedName>
</protein>
<evidence type="ECO:0000313" key="3">
    <source>
        <dbReference type="Proteomes" id="UP000011668"/>
    </source>
</evidence>
<dbReference type="AlphaFoldDB" id="L8X2B6"/>
<dbReference type="OrthoDB" id="10312441at2759"/>
<evidence type="ECO:0000313" key="2">
    <source>
        <dbReference type="EMBL" id="ELU44350.1"/>
    </source>
</evidence>
<gene>
    <name evidence="2" type="ORF">AG1IA_01624</name>
</gene>
<keyword evidence="3" id="KW-1185">Reference proteome</keyword>
<proteinExistence type="predicted"/>
<reference evidence="2 3" key="1">
    <citation type="journal article" date="2013" name="Nat. Commun.">
        <title>The evolution and pathogenic mechanisms of the rice sheath blight pathogen.</title>
        <authorList>
            <person name="Zheng A."/>
            <person name="Lin R."/>
            <person name="Xu L."/>
            <person name="Qin P."/>
            <person name="Tang C."/>
            <person name="Ai P."/>
            <person name="Zhang D."/>
            <person name="Liu Y."/>
            <person name="Sun Z."/>
            <person name="Feng H."/>
            <person name="Wang Y."/>
            <person name="Chen Y."/>
            <person name="Liang X."/>
            <person name="Fu R."/>
            <person name="Li Q."/>
            <person name="Zhang J."/>
            <person name="Yu X."/>
            <person name="Xie Z."/>
            <person name="Ding L."/>
            <person name="Guan P."/>
            <person name="Tang J."/>
            <person name="Liang Y."/>
            <person name="Wang S."/>
            <person name="Deng Q."/>
            <person name="Li S."/>
            <person name="Zhu J."/>
            <person name="Wang L."/>
            <person name="Liu H."/>
            <person name="Li P."/>
        </authorList>
    </citation>
    <scope>NUCLEOTIDE SEQUENCE [LARGE SCALE GENOMIC DNA]</scope>
    <source>
        <strain evidence="3">AG-1 IA</strain>
    </source>
</reference>
<feature type="compositionally biased region" description="Polar residues" evidence="1">
    <location>
        <begin position="216"/>
        <end position="234"/>
    </location>
</feature>
<accession>L8X2B6</accession>
<evidence type="ECO:0000256" key="1">
    <source>
        <dbReference type="SAM" id="MobiDB-lite"/>
    </source>
</evidence>
<dbReference type="HOGENOM" id="CLU_1185719_0_0_1"/>
<organism evidence="2 3">
    <name type="scientific">Thanatephorus cucumeris (strain AG1-IA)</name>
    <name type="common">Rice sheath blight fungus</name>
    <name type="synonym">Rhizoctonia solani</name>
    <dbReference type="NCBI Taxonomy" id="983506"/>
    <lineage>
        <taxon>Eukaryota</taxon>
        <taxon>Fungi</taxon>
        <taxon>Dikarya</taxon>
        <taxon>Basidiomycota</taxon>
        <taxon>Agaricomycotina</taxon>
        <taxon>Agaricomycetes</taxon>
        <taxon>Cantharellales</taxon>
        <taxon>Ceratobasidiaceae</taxon>
        <taxon>Rhizoctonia</taxon>
        <taxon>Rhizoctonia solani AG-1</taxon>
    </lineage>
</organism>
<feature type="region of interest" description="Disordered" evidence="1">
    <location>
        <begin position="215"/>
        <end position="234"/>
    </location>
</feature>
<comment type="caution">
    <text evidence="2">The sequence shown here is derived from an EMBL/GenBank/DDBJ whole genome shotgun (WGS) entry which is preliminary data.</text>
</comment>
<dbReference type="EMBL" id="AFRT01000341">
    <property type="protein sequence ID" value="ELU44350.1"/>
    <property type="molecule type" value="Genomic_DNA"/>
</dbReference>
<sequence>MPMYVIPSRVPVQRCRQLALAGPGGTLWLHWRSNAMFCSSSSYQARVLEIMIRGPDPIWPVAGANEPRATTLHAINDRAPWYPGRYFTLFPDHYFCSKPRALVLFAQSDMSDHVIIALHILSYMPTLVVPATLRETYLVVYPSRAYLLVHNRYLRSSHFASQLHTQTTSVRQKVASQLLLHTDEQSDHSLANANEMHILSQMISTSTFPLSEIVNHPQTPSDLTPRTGQWGTMK</sequence>
<dbReference type="Proteomes" id="UP000011668">
    <property type="component" value="Unassembled WGS sequence"/>
</dbReference>